<dbReference type="Pfam" id="PF20684">
    <property type="entry name" value="Fung_rhodopsin"/>
    <property type="match status" value="1"/>
</dbReference>
<dbReference type="InterPro" id="IPR049326">
    <property type="entry name" value="Rhodopsin_dom_fungi"/>
</dbReference>
<reference evidence="10" key="1">
    <citation type="journal article" date="2013" name="Genome Announc.">
        <title>Draft genome sequence of the ascomycete Phaeoacremonium aleophilum strain UCR-PA7, a causal agent of the esca disease complex in grapevines.</title>
        <authorList>
            <person name="Blanco-Ulate B."/>
            <person name="Rolshausen P."/>
            <person name="Cantu D."/>
        </authorList>
    </citation>
    <scope>NUCLEOTIDE SEQUENCE [LARGE SCALE GENOMIC DNA]</scope>
    <source>
        <strain evidence="10">UCR-PA7</strain>
    </source>
</reference>
<dbReference type="GeneID" id="19321436"/>
<evidence type="ECO:0000256" key="7">
    <source>
        <dbReference type="SAM" id="Phobius"/>
    </source>
</evidence>
<comment type="similarity">
    <text evidence="5">Belongs to the SAT4 family.</text>
</comment>
<keyword evidence="2 7" id="KW-0812">Transmembrane</keyword>
<dbReference type="eggNOG" id="ENOG502SKG6">
    <property type="taxonomic scope" value="Eukaryota"/>
</dbReference>
<feature type="transmembrane region" description="Helical" evidence="7">
    <location>
        <begin position="100"/>
        <end position="123"/>
    </location>
</feature>
<evidence type="ECO:0000256" key="2">
    <source>
        <dbReference type="ARBA" id="ARBA00022692"/>
    </source>
</evidence>
<comment type="subcellular location">
    <subcellularLocation>
        <location evidence="1">Membrane</location>
        <topology evidence="1">Multi-pass membrane protein</topology>
    </subcellularLocation>
</comment>
<feature type="region of interest" description="Disordered" evidence="6">
    <location>
        <begin position="320"/>
        <end position="343"/>
    </location>
</feature>
<dbReference type="EMBL" id="KB932855">
    <property type="protein sequence ID" value="EOO03146.1"/>
    <property type="molecule type" value="Genomic_DNA"/>
</dbReference>
<feature type="transmembrane region" description="Helical" evidence="7">
    <location>
        <begin position="256"/>
        <end position="279"/>
    </location>
</feature>
<feature type="transmembrane region" description="Helical" evidence="7">
    <location>
        <begin position="25"/>
        <end position="46"/>
    </location>
</feature>
<feature type="transmembrane region" description="Helical" evidence="7">
    <location>
        <begin position="135"/>
        <end position="157"/>
    </location>
</feature>
<feature type="transmembrane region" description="Helical" evidence="7">
    <location>
        <begin position="177"/>
        <end position="196"/>
    </location>
</feature>
<accession>R8BUU9</accession>
<dbReference type="PANTHER" id="PTHR33048:SF143">
    <property type="entry name" value="EXTRACELLULAR MEMBRANE PROTEIN CFEM DOMAIN-CONTAINING PROTEIN-RELATED"/>
    <property type="match status" value="1"/>
</dbReference>
<dbReference type="KEGG" id="tmn:UCRPA7_1300"/>
<evidence type="ECO:0000313" key="9">
    <source>
        <dbReference type="EMBL" id="EOO03146.1"/>
    </source>
</evidence>
<evidence type="ECO:0000256" key="3">
    <source>
        <dbReference type="ARBA" id="ARBA00022989"/>
    </source>
</evidence>
<evidence type="ECO:0000256" key="5">
    <source>
        <dbReference type="ARBA" id="ARBA00038359"/>
    </source>
</evidence>
<keyword evidence="4 7" id="KW-0472">Membrane</keyword>
<feature type="transmembrane region" description="Helical" evidence="7">
    <location>
        <begin position="58"/>
        <end position="80"/>
    </location>
</feature>
<evidence type="ECO:0000256" key="1">
    <source>
        <dbReference type="ARBA" id="ARBA00004141"/>
    </source>
</evidence>
<name>R8BUU9_PHAM7</name>
<evidence type="ECO:0000259" key="8">
    <source>
        <dbReference type="Pfam" id="PF20684"/>
    </source>
</evidence>
<dbReference type="PANTHER" id="PTHR33048">
    <property type="entry name" value="PTH11-LIKE INTEGRAL MEMBRANE PROTEIN (AFU_ORTHOLOGUE AFUA_5G11245)"/>
    <property type="match status" value="1"/>
</dbReference>
<keyword evidence="10" id="KW-1185">Reference proteome</keyword>
<dbReference type="Proteomes" id="UP000014074">
    <property type="component" value="Unassembled WGS sequence"/>
</dbReference>
<sequence length="388" mass="43016">MLSKNVTATACDAPIRDKSQYCKTVGIALGVISAVVVVLRLAFKLFVVKSGLKLDDWFILATLVVGIPGTVILVVGTIGNGLGRDIWTLPFHQISVFVKFFFVMEVQYFIDIALLKLSLLFFYLNIFQFSKVRKFLWITIAIVVLWGITFVIVAFVQCSPLSFYWTNWDHAHKGTCLNINAIGWANAAISIALDLWMLAIPLSQLPALNLHWKKKIGVALMFCVGTFVTVVSILRLQSLVHFANSLNPTWDNFDVSLWSATELNVGIICACMPSLRLMLVRLFPTLGSSATRGGQYDYRNQYGSAQSRGRNLGQSINTSAHVTSRHDRNESNDGNPEWPGARGGIHYQRSFNVQYGESENDEARLVEMNDLYGKAGSKAMSSASEVSG</sequence>
<dbReference type="InterPro" id="IPR052337">
    <property type="entry name" value="SAT4-like"/>
</dbReference>
<gene>
    <name evidence="9" type="ORF">UCRPA7_1300</name>
</gene>
<evidence type="ECO:0000313" key="10">
    <source>
        <dbReference type="Proteomes" id="UP000014074"/>
    </source>
</evidence>
<feature type="transmembrane region" description="Helical" evidence="7">
    <location>
        <begin position="216"/>
        <end position="236"/>
    </location>
</feature>
<organism evidence="9 10">
    <name type="scientific">Phaeoacremonium minimum (strain UCR-PA7)</name>
    <name type="common">Esca disease fungus</name>
    <name type="synonym">Togninia minima</name>
    <dbReference type="NCBI Taxonomy" id="1286976"/>
    <lineage>
        <taxon>Eukaryota</taxon>
        <taxon>Fungi</taxon>
        <taxon>Dikarya</taxon>
        <taxon>Ascomycota</taxon>
        <taxon>Pezizomycotina</taxon>
        <taxon>Sordariomycetes</taxon>
        <taxon>Sordariomycetidae</taxon>
        <taxon>Togniniales</taxon>
        <taxon>Togniniaceae</taxon>
        <taxon>Phaeoacremonium</taxon>
    </lineage>
</organism>
<evidence type="ECO:0000256" key="6">
    <source>
        <dbReference type="SAM" id="MobiDB-lite"/>
    </source>
</evidence>
<dbReference type="GO" id="GO:0016020">
    <property type="term" value="C:membrane"/>
    <property type="evidence" value="ECO:0007669"/>
    <property type="project" value="UniProtKB-SubCell"/>
</dbReference>
<evidence type="ECO:0000256" key="4">
    <source>
        <dbReference type="ARBA" id="ARBA00023136"/>
    </source>
</evidence>
<proteinExistence type="inferred from homology"/>
<dbReference type="AlphaFoldDB" id="R8BUU9"/>
<dbReference type="RefSeq" id="XP_007912074.1">
    <property type="nucleotide sequence ID" value="XM_007913883.1"/>
</dbReference>
<protein>
    <submittedName>
        <fullName evidence="9">Putative cfem domain-containing protein</fullName>
    </submittedName>
</protein>
<keyword evidence="3 7" id="KW-1133">Transmembrane helix</keyword>
<feature type="domain" description="Rhodopsin" evidence="8">
    <location>
        <begin position="39"/>
        <end position="280"/>
    </location>
</feature>
<dbReference type="HOGENOM" id="CLU_028200_6_3_1"/>
<dbReference type="OrthoDB" id="2496787at2759"/>